<name>A0ABR0QZX1_GOSAR</name>
<organism evidence="1 2">
    <name type="scientific">Gossypium arboreum</name>
    <name type="common">Tree cotton</name>
    <name type="synonym">Gossypium nanking</name>
    <dbReference type="NCBI Taxonomy" id="29729"/>
    <lineage>
        <taxon>Eukaryota</taxon>
        <taxon>Viridiplantae</taxon>
        <taxon>Streptophyta</taxon>
        <taxon>Embryophyta</taxon>
        <taxon>Tracheophyta</taxon>
        <taxon>Spermatophyta</taxon>
        <taxon>Magnoliopsida</taxon>
        <taxon>eudicotyledons</taxon>
        <taxon>Gunneridae</taxon>
        <taxon>Pentapetalae</taxon>
        <taxon>rosids</taxon>
        <taxon>malvids</taxon>
        <taxon>Malvales</taxon>
        <taxon>Malvaceae</taxon>
        <taxon>Malvoideae</taxon>
        <taxon>Gossypium</taxon>
    </lineage>
</organism>
<evidence type="ECO:0000313" key="2">
    <source>
        <dbReference type="Proteomes" id="UP001358586"/>
    </source>
</evidence>
<dbReference type="Proteomes" id="UP001358586">
    <property type="component" value="Chromosome 1"/>
</dbReference>
<reference evidence="1 2" key="1">
    <citation type="submission" date="2023-03" db="EMBL/GenBank/DDBJ databases">
        <title>WGS of Gossypium arboreum.</title>
        <authorList>
            <person name="Yu D."/>
        </authorList>
    </citation>
    <scope>NUCLEOTIDE SEQUENCE [LARGE SCALE GENOMIC DNA]</scope>
    <source>
        <tissue evidence="1">Leaf</tissue>
    </source>
</reference>
<accession>A0ABR0QZX1</accession>
<keyword evidence="2" id="KW-1185">Reference proteome</keyword>
<evidence type="ECO:0000313" key="1">
    <source>
        <dbReference type="EMBL" id="KAK5844854.1"/>
    </source>
</evidence>
<comment type="caution">
    <text evidence="1">The sequence shown here is derived from an EMBL/GenBank/DDBJ whole genome shotgun (WGS) entry which is preliminary data.</text>
</comment>
<dbReference type="EMBL" id="JARKNE010000001">
    <property type="protein sequence ID" value="KAK5844854.1"/>
    <property type="molecule type" value="Genomic_DNA"/>
</dbReference>
<gene>
    <name evidence="1" type="ORF">PVK06_000995</name>
</gene>
<proteinExistence type="predicted"/>
<sequence>MFGGHCRKYGGSSGEHRLESGESTDLLNYTWIPELGPLRNYMIGNTTTISSMKVAEMVMNNVQWNWSRLQRLFNGEVLDFISACHPPSEVLGNDCCLWKLNSSGKFSIKSAYFKMGGKLVSRNLFDWMGVWN</sequence>
<protein>
    <submittedName>
        <fullName evidence="1">Uncharacterized protein</fullName>
    </submittedName>
</protein>